<evidence type="ECO:0000313" key="2">
    <source>
        <dbReference type="Proteomes" id="UP000600918"/>
    </source>
</evidence>
<protein>
    <submittedName>
        <fullName evidence="1">Uncharacterized protein</fullName>
    </submittedName>
</protein>
<proteinExistence type="predicted"/>
<accession>A0A834UAG0</accession>
<dbReference type="Proteomes" id="UP000600918">
    <property type="component" value="Unassembled WGS sequence"/>
</dbReference>
<dbReference type="AlphaFoldDB" id="A0A834UAG0"/>
<keyword evidence="2" id="KW-1185">Reference proteome</keyword>
<dbReference type="EMBL" id="JACSDY010000006">
    <property type="protein sequence ID" value="KAF7425667.1"/>
    <property type="molecule type" value="Genomic_DNA"/>
</dbReference>
<organism evidence="1 2">
    <name type="scientific">Vespula pensylvanica</name>
    <name type="common">Western yellow jacket</name>
    <name type="synonym">Wasp</name>
    <dbReference type="NCBI Taxonomy" id="30213"/>
    <lineage>
        <taxon>Eukaryota</taxon>
        <taxon>Metazoa</taxon>
        <taxon>Ecdysozoa</taxon>
        <taxon>Arthropoda</taxon>
        <taxon>Hexapoda</taxon>
        <taxon>Insecta</taxon>
        <taxon>Pterygota</taxon>
        <taxon>Neoptera</taxon>
        <taxon>Endopterygota</taxon>
        <taxon>Hymenoptera</taxon>
        <taxon>Apocrita</taxon>
        <taxon>Aculeata</taxon>
        <taxon>Vespoidea</taxon>
        <taxon>Vespidae</taxon>
        <taxon>Vespinae</taxon>
        <taxon>Vespula</taxon>
    </lineage>
</organism>
<evidence type="ECO:0000313" key="1">
    <source>
        <dbReference type="EMBL" id="KAF7425667.1"/>
    </source>
</evidence>
<sequence length="141" mass="16251">MADGTMKNVLGSLYVSTSVIMVFAHSVTFKTHSARSYRTVKRRQVIVGNYEVSIIRPNCSYRSDDHVLLDSRVNSVDDRHRRRRRRRYDDSTPSCLHKDNEGLVEDVKNTDIENFVSHFVRARTELFAQLCSVSKTVDTVI</sequence>
<name>A0A834UAG0_VESPE</name>
<comment type="caution">
    <text evidence="1">The sequence shown here is derived from an EMBL/GenBank/DDBJ whole genome shotgun (WGS) entry which is preliminary data.</text>
</comment>
<reference evidence="1" key="1">
    <citation type="journal article" date="2020" name="G3 (Bethesda)">
        <title>High-Quality Assemblies for Three Invasive Social Wasps from the &lt;i&gt;Vespula&lt;/i&gt; Genus.</title>
        <authorList>
            <person name="Harrop T.W.R."/>
            <person name="Guhlin J."/>
            <person name="McLaughlin G.M."/>
            <person name="Permina E."/>
            <person name="Stockwell P."/>
            <person name="Gilligan J."/>
            <person name="Le Lec M.F."/>
            <person name="Gruber M.A.M."/>
            <person name="Quinn O."/>
            <person name="Lovegrove M."/>
            <person name="Duncan E.J."/>
            <person name="Remnant E.J."/>
            <person name="Van Eeckhoven J."/>
            <person name="Graham B."/>
            <person name="Knapp R.A."/>
            <person name="Langford K.W."/>
            <person name="Kronenberg Z."/>
            <person name="Press M.O."/>
            <person name="Eacker S.M."/>
            <person name="Wilson-Rankin E.E."/>
            <person name="Purcell J."/>
            <person name="Lester P.J."/>
            <person name="Dearden P.K."/>
        </authorList>
    </citation>
    <scope>NUCLEOTIDE SEQUENCE</scope>
    <source>
        <strain evidence="1">Volc-1</strain>
    </source>
</reference>
<gene>
    <name evidence="1" type="ORF">H0235_008105</name>
</gene>